<protein>
    <recommendedName>
        <fullName evidence="3">Sulfotransferase domain-containing protein</fullName>
    </recommendedName>
</protein>
<keyword evidence="2" id="KW-1185">Reference proteome</keyword>
<dbReference type="OrthoDB" id="570215at2"/>
<gene>
    <name evidence="1" type="ORF">AQ619_05470</name>
</gene>
<proteinExistence type="predicted"/>
<dbReference type="RefSeq" id="WP_062145267.1">
    <property type="nucleotide sequence ID" value="NZ_CP013002.1"/>
</dbReference>
<reference evidence="1 2" key="1">
    <citation type="submission" date="2015-10" db="EMBL/GenBank/DDBJ databases">
        <title>Conservation of the essential genome among Caulobacter and Brevundimonas species.</title>
        <authorList>
            <person name="Scott D."/>
            <person name="Ely B."/>
        </authorList>
    </citation>
    <scope>NUCLEOTIDE SEQUENCE [LARGE SCALE GENOMIC DNA]</scope>
    <source>
        <strain evidence="1 2">CB4</strain>
    </source>
</reference>
<sequence>MNAIIRGKPDNLDEIGLQFERASLATPVYLNSVPKAGTHLIRNILRMFVAPEQHWRREYIQHAILRQYGPEAFSAARPMISWGHMLFSDESAIALRDVRHIVLVRDPYDWVLARARFYLSDEFQGNLNHIKGGAASAEDVVMMMILGAHGKVPDLKDIFALNAVAWMGSSAVIVRYEDIVESLNDLGSRRSEAFFRQLLADCGLDLPTDWRERVEAGADRRESRTASENLNVTADLPRVLSDVHKRIVDFHAPGLRALLGYA</sequence>
<dbReference type="AlphaFoldDB" id="A0A0P0NXQ3"/>
<dbReference type="EMBL" id="CP013002">
    <property type="protein sequence ID" value="ALL12848.1"/>
    <property type="molecule type" value="Genomic_DNA"/>
</dbReference>
<dbReference type="InterPro" id="IPR027417">
    <property type="entry name" value="P-loop_NTPase"/>
</dbReference>
<accession>A0A0P0NXQ3</accession>
<evidence type="ECO:0000313" key="2">
    <source>
        <dbReference type="Proteomes" id="UP000056905"/>
    </source>
</evidence>
<organism evidence="1 2">
    <name type="scientific">Caulobacter henricii</name>
    <dbReference type="NCBI Taxonomy" id="69395"/>
    <lineage>
        <taxon>Bacteria</taxon>
        <taxon>Pseudomonadati</taxon>
        <taxon>Pseudomonadota</taxon>
        <taxon>Alphaproteobacteria</taxon>
        <taxon>Caulobacterales</taxon>
        <taxon>Caulobacteraceae</taxon>
        <taxon>Caulobacter</taxon>
    </lineage>
</organism>
<dbReference type="SUPFAM" id="SSF52540">
    <property type="entry name" value="P-loop containing nucleoside triphosphate hydrolases"/>
    <property type="match status" value="1"/>
</dbReference>
<evidence type="ECO:0008006" key="3">
    <source>
        <dbReference type="Google" id="ProtNLM"/>
    </source>
</evidence>
<dbReference type="KEGG" id="chq:AQ619_05470"/>
<evidence type="ECO:0000313" key="1">
    <source>
        <dbReference type="EMBL" id="ALL12848.1"/>
    </source>
</evidence>
<name>A0A0P0NXQ3_9CAUL</name>
<dbReference type="Proteomes" id="UP000056905">
    <property type="component" value="Chromosome"/>
</dbReference>
<dbReference type="Gene3D" id="3.40.50.300">
    <property type="entry name" value="P-loop containing nucleotide triphosphate hydrolases"/>
    <property type="match status" value="1"/>
</dbReference>